<feature type="signal peptide" evidence="2">
    <location>
        <begin position="1"/>
        <end position="22"/>
    </location>
</feature>
<name>A0A445KE77_GLYSO</name>
<gene>
    <name evidence="4" type="ORF">D0Y65_015640</name>
</gene>
<evidence type="ECO:0000313" key="5">
    <source>
        <dbReference type="Proteomes" id="UP000289340"/>
    </source>
</evidence>
<evidence type="ECO:0000256" key="2">
    <source>
        <dbReference type="SAM" id="SignalP"/>
    </source>
</evidence>
<evidence type="ECO:0000313" key="4">
    <source>
        <dbReference type="EMBL" id="RZC09009.1"/>
    </source>
</evidence>
<dbReference type="InterPro" id="IPR046796">
    <property type="entry name" value="Transposase_32_dom"/>
</dbReference>
<accession>A0A445KE77</accession>
<dbReference type="AlphaFoldDB" id="A0A445KE77"/>
<dbReference type="Pfam" id="PF20167">
    <property type="entry name" value="Transposase_32"/>
    <property type="match status" value="1"/>
</dbReference>
<protein>
    <recommendedName>
        <fullName evidence="3">Putative plant transposon protein domain-containing protein</fullName>
    </recommendedName>
</protein>
<comment type="caution">
    <text evidence="4">The sequence shown here is derived from an EMBL/GenBank/DDBJ whole genome shotgun (WGS) entry which is preliminary data.</text>
</comment>
<keyword evidence="2" id="KW-0732">Signal</keyword>
<evidence type="ECO:0000256" key="1">
    <source>
        <dbReference type="SAM" id="MobiDB-lite"/>
    </source>
</evidence>
<keyword evidence="5" id="KW-1185">Reference proteome</keyword>
<organism evidence="4 5">
    <name type="scientific">Glycine soja</name>
    <name type="common">Wild soybean</name>
    <dbReference type="NCBI Taxonomy" id="3848"/>
    <lineage>
        <taxon>Eukaryota</taxon>
        <taxon>Viridiplantae</taxon>
        <taxon>Streptophyta</taxon>
        <taxon>Embryophyta</taxon>
        <taxon>Tracheophyta</taxon>
        <taxon>Spermatophyta</taxon>
        <taxon>Magnoliopsida</taxon>
        <taxon>eudicotyledons</taxon>
        <taxon>Gunneridae</taxon>
        <taxon>Pentapetalae</taxon>
        <taxon>rosids</taxon>
        <taxon>fabids</taxon>
        <taxon>Fabales</taxon>
        <taxon>Fabaceae</taxon>
        <taxon>Papilionoideae</taxon>
        <taxon>50 kb inversion clade</taxon>
        <taxon>NPAAA clade</taxon>
        <taxon>indigoferoid/millettioid clade</taxon>
        <taxon>Phaseoleae</taxon>
        <taxon>Glycine</taxon>
        <taxon>Glycine subgen. Soja</taxon>
    </lineage>
</organism>
<dbReference type="Proteomes" id="UP000289340">
    <property type="component" value="Chromosome 6"/>
</dbReference>
<sequence length="240" mass="26225">MRTNMTTLTQIWMTLLLSNVLPTDHNSDLPMPKCQLVYAILTRMSIHVAQLIADAIYIFAGMAPTRHPLDPDKSNRALGFPALITGLCQSFGVPVAPTKVIRPPITRAFIEKYCTQRQAQGDAPQAAGAPPPPHQAGQAGAFDMEQYLRHLVRQQAANHRAHVRTHDCLYQMSLSMQSQGFASFSCPTPDQFRAEVAWPGDWPEAQAGEAPPEAPGDGEEAHEDEEIAKLLDFLGGSGDT</sequence>
<proteinExistence type="predicted"/>
<feature type="region of interest" description="Disordered" evidence="1">
    <location>
        <begin position="200"/>
        <end position="224"/>
    </location>
</feature>
<reference evidence="4 5" key="1">
    <citation type="submission" date="2018-09" db="EMBL/GenBank/DDBJ databases">
        <title>A high-quality reference genome of wild soybean provides a powerful tool to mine soybean genomes.</title>
        <authorList>
            <person name="Xie M."/>
            <person name="Chung C.Y.L."/>
            <person name="Li M.-W."/>
            <person name="Wong F.-L."/>
            <person name="Chan T.-F."/>
            <person name="Lam H.-M."/>
        </authorList>
    </citation>
    <scope>NUCLEOTIDE SEQUENCE [LARGE SCALE GENOMIC DNA]</scope>
    <source>
        <strain evidence="5">cv. W05</strain>
        <tissue evidence="4">Hypocotyl of etiolated seedlings</tissue>
    </source>
</reference>
<feature type="chain" id="PRO_5019094986" description="Putative plant transposon protein domain-containing protein" evidence="2">
    <location>
        <begin position="23"/>
        <end position="240"/>
    </location>
</feature>
<dbReference type="EMBL" id="QZWG01000006">
    <property type="protein sequence ID" value="RZC09009.1"/>
    <property type="molecule type" value="Genomic_DNA"/>
</dbReference>
<feature type="domain" description="Putative plant transposon protein" evidence="3">
    <location>
        <begin position="2"/>
        <end position="94"/>
    </location>
</feature>
<evidence type="ECO:0000259" key="3">
    <source>
        <dbReference type="Pfam" id="PF20167"/>
    </source>
</evidence>